<comment type="caution">
    <text evidence="11">The sequence shown here is derived from an EMBL/GenBank/DDBJ whole genome shotgun (WGS) entry which is preliminary data.</text>
</comment>
<feature type="transmembrane region" description="Helical" evidence="8">
    <location>
        <begin position="134"/>
        <end position="157"/>
    </location>
</feature>
<proteinExistence type="predicted"/>
<dbReference type="PANTHER" id="PTHR24221">
    <property type="entry name" value="ATP-BINDING CASSETTE SUB-FAMILY B"/>
    <property type="match status" value="1"/>
</dbReference>
<dbReference type="GO" id="GO:0005886">
    <property type="term" value="C:plasma membrane"/>
    <property type="evidence" value="ECO:0007669"/>
    <property type="project" value="UniProtKB-SubCell"/>
</dbReference>
<keyword evidence="6 8" id="KW-1133">Transmembrane helix</keyword>
<evidence type="ECO:0000256" key="4">
    <source>
        <dbReference type="ARBA" id="ARBA00022741"/>
    </source>
</evidence>
<dbReference type="PROSITE" id="PS00211">
    <property type="entry name" value="ABC_TRANSPORTER_1"/>
    <property type="match status" value="1"/>
</dbReference>
<keyword evidence="12" id="KW-1185">Reference proteome</keyword>
<evidence type="ECO:0000256" key="8">
    <source>
        <dbReference type="SAM" id="Phobius"/>
    </source>
</evidence>
<dbReference type="SUPFAM" id="SSF52540">
    <property type="entry name" value="P-loop containing nucleoside triphosphate hydrolases"/>
    <property type="match status" value="1"/>
</dbReference>
<dbReference type="InterPro" id="IPR011527">
    <property type="entry name" value="ABC1_TM_dom"/>
</dbReference>
<feature type="domain" description="ABC transmembrane type-1" evidence="10">
    <location>
        <begin position="21"/>
        <end position="294"/>
    </location>
</feature>
<feature type="transmembrane region" description="Helical" evidence="8">
    <location>
        <begin position="21"/>
        <end position="44"/>
    </location>
</feature>
<evidence type="ECO:0000256" key="1">
    <source>
        <dbReference type="ARBA" id="ARBA00004651"/>
    </source>
</evidence>
<dbReference type="InterPro" id="IPR027417">
    <property type="entry name" value="P-loop_NTPase"/>
</dbReference>
<dbReference type="GO" id="GO:0005524">
    <property type="term" value="F:ATP binding"/>
    <property type="evidence" value="ECO:0007669"/>
    <property type="project" value="UniProtKB-KW"/>
</dbReference>
<accession>A0A4R1MZ04</accession>
<reference evidence="11 12" key="1">
    <citation type="submission" date="2019-03" db="EMBL/GenBank/DDBJ databases">
        <title>Genomic Encyclopedia of Type Strains, Phase IV (KMG-IV): sequencing the most valuable type-strain genomes for metagenomic binning, comparative biology and taxonomic classification.</title>
        <authorList>
            <person name="Goeker M."/>
        </authorList>
    </citation>
    <scope>NUCLEOTIDE SEQUENCE [LARGE SCALE GENOMIC DNA]</scope>
    <source>
        <strain evidence="11 12">DSM 24176</strain>
    </source>
</reference>
<dbReference type="GO" id="GO:0034040">
    <property type="term" value="F:ATPase-coupled lipid transmembrane transporter activity"/>
    <property type="evidence" value="ECO:0007669"/>
    <property type="project" value="TreeGrafter"/>
</dbReference>
<evidence type="ECO:0000256" key="6">
    <source>
        <dbReference type="ARBA" id="ARBA00022989"/>
    </source>
</evidence>
<dbReference type="Pfam" id="PF00664">
    <property type="entry name" value="ABC_membrane"/>
    <property type="match status" value="1"/>
</dbReference>
<dbReference type="InterPro" id="IPR017871">
    <property type="entry name" value="ABC_transporter-like_CS"/>
</dbReference>
<dbReference type="CDD" id="cd07346">
    <property type="entry name" value="ABC_6TM_exporters"/>
    <property type="match status" value="1"/>
</dbReference>
<dbReference type="PROSITE" id="PS50929">
    <property type="entry name" value="ABC_TM1F"/>
    <property type="match status" value="1"/>
</dbReference>
<evidence type="ECO:0000259" key="9">
    <source>
        <dbReference type="PROSITE" id="PS50893"/>
    </source>
</evidence>
<feature type="transmembrane region" description="Helical" evidence="8">
    <location>
        <begin position="242"/>
        <end position="269"/>
    </location>
</feature>
<evidence type="ECO:0000256" key="3">
    <source>
        <dbReference type="ARBA" id="ARBA00022692"/>
    </source>
</evidence>
<dbReference type="GO" id="GO:0140359">
    <property type="term" value="F:ABC-type transporter activity"/>
    <property type="evidence" value="ECO:0007669"/>
    <property type="project" value="InterPro"/>
</dbReference>
<sequence length="580" mass="65191">MLNLKKIFLLTDKGHNDLKKAIIACALTNLSLMLPFAVTIQIFVELLKPLMNEEISWHKMWGLFFLGIIAAVLVFLANKNDYKKTYVTSYNEAKNTRVSIAEHIRKLPMSFFNSKDLSELTTNIMGDCAKMEHILSHVVPQLLANTISITIITIMLMFFEWRMALAVFCTVPIAFLVVWFSRKIQNRLSQKHVESQLKATDKVQEYLEGIKVIKSCGLDGEKFKSLDYALKRMKKMAIRMEFGTGVIVTGSQIIVQSGIGLTVFIGAFLLSNNQIETIPLLMFFLIIMRIYGPILVELTLLPELLYLQIAIDRMRTLLSTPTMEGNSEVTLEQYNIEFQNVDFSYNNENELALENINITIPSDGITALVGPSGCGKSTISRLIARFWDVNQGTIKIGGVDVKTLDPEHLMSYMSFVFQDVILFNDSIFNNIKIGNMNASEEEVIQAAKAACCDGFINKMPKGYETIIGENGSTLSGGERQRISIARALLKNAPIVLLDEATASLDPENEVYIQEALSRLVQGKTVIVIAHRLRTIVGADKIIVLNNGKVVEEGKHDKLIHKKGMYERLYRIQQESLGWSV</sequence>
<dbReference type="AlphaFoldDB" id="A0A4R1MZ04"/>
<evidence type="ECO:0000259" key="10">
    <source>
        <dbReference type="PROSITE" id="PS50929"/>
    </source>
</evidence>
<dbReference type="OrthoDB" id="9762778at2"/>
<keyword evidence="7 8" id="KW-0472">Membrane</keyword>
<dbReference type="GO" id="GO:0016887">
    <property type="term" value="F:ATP hydrolysis activity"/>
    <property type="evidence" value="ECO:0007669"/>
    <property type="project" value="InterPro"/>
</dbReference>
<dbReference type="InterPro" id="IPR039421">
    <property type="entry name" value="Type_1_exporter"/>
</dbReference>
<feature type="transmembrane region" description="Helical" evidence="8">
    <location>
        <begin position="281"/>
        <end position="307"/>
    </location>
</feature>
<protein>
    <submittedName>
        <fullName evidence="11">ATP-binding cassette subfamily B protein</fullName>
    </submittedName>
</protein>
<keyword evidence="5 11" id="KW-0067">ATP-binding</keyword>
<dbReference type="SUPFAM" id="SSF90123">
    <property type="entry name" value="ABC transporter transmembrane region"/>
    <property type="match status" value="1"/>
</dbReference>
<feature type="domain" description="ABC transporter" evidence="9">
    <location>
        <begin position="336"/>
        <end position="571"/>
    </location>
</feature>
<dbReference type="RefSeq" id="WP_132281142.1">
    <property type="nucleotide sequence ID" value="NZ_SMGQ01000011.1"/>
</dbReference>
<evidence type="ECO:0000313" key="11">
    <source>
        <dbReference type="EMBL" id="TCK98486.1"/>
    </source>
</evidence>
<dbReference type="PROSITE" id="PS50893">
    <property type="entry name" value="ABC_TRANSPORTER_2"/>
    <property type="match status" value="1"/>
</dbReference>
<dbReference type="FunFam" id="3.40.50.300:FF:000287">
    <property type="entry name" value="Multidrug ABC transporter ATP-binding protein"/>
    <property type="match status" value="1"/>
</dbReference>
<dbReference type="Proteomes" id="UP000294545">
    <property type="component" value="Unassembled WGS sequence"/>
</dbReference>
<dbReference type="InterPro" id="IPR036640">
    <property type="entry name" value="ABC1_TM_sf"/>
</dbReference>
<comment type="subcellular location">
    <subcellularLocation>
        <location evidence="1">Cell membrane</location>
        <topology evidence="1">Multi-pass membrane protein</topology>
    </subcellularLocation>
</comment>
<dbReference type="SMART" id="SM00382">
    <property type="entry name" value="AAA"/>
    <property type="match status" value="1"/>
</dbReference>
<keyword evidence="2" id="KW-0813">Transport</keyword>
<dbReference type="PANTHER" id="PTHR24221:SF397">
    <property type="entry name" value="ABC TRANSPORTER, ATP-BINDING TRANSMEMBRANE PROTEIN"/>
    <property type="match status" value="1"/>
</dbReference>
<evidence type="ECO:0000256" key="5">
    <source>
        <dbReference type="ARBA" id="ARBA00022840"/>
    </source>
</evidence>
<feature type="transmembrane region" description="Helical" evidence="8">
    <location>
        <begin position="163"/>
        <end position="181"/>
    </location>
</feature>
<dbReference type="InterPro" id="IPR003593">
    <property type="entry name" value="AAA+_ATPase"/>
</dbReference>
<dbReference type="Gene3D" id="3.40.50.300">
    <property type="entry name" value="P-loop containing nucleotide triphosphate hydrolases"/>
    <property type="match status" value="1"/>
</dbReference>
<organism evidence="11 12">
    <name type="scientific">Natranaerovirga hydrolytica</name>
    <dbReference type="NCBI Taxonomy" id="680378"/>
    <lineage>
        <taxon>Bacteria</taxon>
        <taxon>Bacillati</taxon>
        <taxon>Bacillota</taxon>
        <taxon>Clostridia</taxon>
        <taxon>Lachnospirales</taxon>
        <taxon>Natranaerovirgaceae</taxon>
        <taxon>Natranaerovirga</taxon>
    </lineage>
</organism>
<dbReference type="InterPro" id="IPR003439">
    <property type="entry name" value="ABC_transporter-like_ATP-bd"/>
</dbReference>
<gene>
    <name evidence="11" type="ORF">EDC19_0908</name>
</gene>
<keyword evidence="3 8" id="KW-0812">Transmembrane</keyword>
<dbReference type="Pfam" id="PF00005">
    <property type="entry name" value="ABC_tran"/>
    <property type="match status" value="1"/>
</dbReference>
<evidence type="ECO:0000256" key="2">
    <source>
        <dbReference type="ARBA" id="ARBA00022448"/>
    </source>
</evidence>
<evidence type="ECO:0000313" key="12">
    <source>
        <dbReference type="Proteomes" id="UP000294545"/>
    </source>
</evidence>
<evidence type="ECO:0000256" key="7">
    <source>
        <dbReference type="ARBA" id="ARBA00023136"/>
    </source>
</evidence>
<feature type="transmembrane region" description="Helical" evidence="8">
    <location>
        <begin position="56"/>
        <end position="76"/>
    </location>
</feature>
<keyword evidence="4" id="KW-0547">Nucleotide-binding</keyword>
<dbReference type="Gene3D" id="1.20.1560.10">
    <property type="entry name" value="ABC transporter type 1, transmembrane domain"/>
    <property type="match status" value="2"/>
</dbReference>
<name>A0A4R1MZ04_9FIRM</name>
<dbReference type="EMBL" id="SMGQ01000011">
    <property type="protein sequence ID" value="TCK98486.1"/>
    <property type="molecule type" value="Genomic_DNA"/>
</dbReference>